<dbReference type="Gene3D" id="3.30.310.210">
    <property type="match status" value="1"/>
</dbReference>
<dbReference type="GeneID" id="100821573"/>
<proteinExistence type="predicted"/>
<dbReference type="Pfam" id="PF00013">
    <property type="entry name" value="KH_1"/>
    <property type="match status" value="3"/>
</dbReference>
<feature type="region of interest" description="Disordered" evidence="3">
    <location>
        <begin position="16"/>
        <end position="59"/>
    </location>
</feature>
<evidence type="ECO:0000256" key="2">
    <source>
        <dbReference type="PROSITE-ProRule" id="PRU00117"/>
    </source>
</evidence>
<dbReference type="eggNOG" id="KOG2190">
    <property type="taxonomic scope" value="Eukaryota"/>
</dbReference>
<organism evidence="6">
    <name type="scientific">Brachypodium distachyon</name>
    <name type="common">Purple false brome</name>
    <name type="synonym">Trachynia distachya</name>
    <dbReference type="NCBI Taxonomy" id="15368"/>
    <lineage>
        <taxon>Eukaryota</taxon>
        <taxon>Viridiplantae</taxon>
        <taxon>Streptophyta</taxon>
        <taxon>Embryophyta</taxon>
        <taxon>Tracheophyta</taxon>
        <taxon>Spermatophyta</taxon>
        <taxon>Magnoliopsida</taxon>
        <taxon>Liliopsida</taxon>
        <taxon>Poales</taxon>
        <taxon>Poaceae</taxon>
        <taxon>BOP clade</taxon>
        <taxon>Pooideae</taxon>
        <taxon>Stipodae</taxon>
        <taxon>Brachypodieae</taxon>
        <taxon>Brachypodium</taxon>
    </lineage>
</organism>
<dbReference type="STRING" id="15368.I1GQ73"/>
<dbReference type="InterPro" id="IPR004087">
    <property type="entry name" value="KH_dom"/>
</dbReference>
<evidence type="ECO:0000313" key="7">
    <source>
        <dbReference type="Proteomes" id="UP000008810"/>
    </source>
</evidence>
<dbReference type="CDD" id="cd22461">
    <property type="entry name" value="KH-I_PEPPER_like_rpt3"/>
    <property type="match status" value="1"/>
</dbReference>
<dbReference type="CDD" id="cd22459">
    <property type="entry name" value="KH-I_PEPPER_rpt1_like"/>
    <property type="match status" value="1"/>
</dbReference>
<accession>I1GQ73</accession>
<feature type="compositionally biased region" description="Low complexity" evidence="3">
    <location>
        <begin position="476"/>
        <end position="502"/>
    </location>
</feature>
<evidence type="ECO:0000313" key="6">
    <source>
        <dbReference type="EnsemblPlants" id="KQK14102"/>
    </source>
</evidence>
<dbReference type="Gramene" id="KQK14102">
    <property type="protein sequence ID" value="KQK14102"/>
    <property type="gene ID" value="BRADI_1g14320v3"/>
</dbReference>
<feature type="compositionally biased region" description="Polar residues" evidence="3">
    <location>
        <begin position="372"/>
        <end position="385"/>
    </location>
</feature>
<dbReference type="CDD" id="cd22460">
    <property type="entry name" value="KH-I_PEPPER_rpt2_like"/>
    <property type="match status" value="1"/>
</dbReference>
<dbReference type="SUPFAM" id="SSF54791">
    <property type="entry name" value="Eukaryotic type KH-domain (KH-domain type I)"/>
    <property type="match status" value="3"/>
</dbReference>
<dbReference type="HOGENOM" id="CLU_034604_1_1_1"/>
<dbReference type="Proteomes" id="UP000008810">
    <property type="component" value="Chromosome 1"/>
</dbReference>
<dbReference type="EMBL" id="CM000880">
    <property type="protein sequence ID" value="KQK14102.1"/>
    <property type="molecule type" value="Genomic_DNA"/>
</dbReference>
<reference evidence="6" key="3">
    <citation type="submission" date="2018-08" db="UniProtKB">
        <authorList>
            <consortium name="EnsemblPlants"/>
        </authorList>
    </citation>
    <scope>IDENTIFICATION</scope>
    <source>
        <strain evidence="6">cv. Bd21</strain>
    </source>
</reference>
<reference evidence="5 6" key="1">
    <citation type="journal article" date="2010" name="Nature">
        <title>Genome sequencing and analysis of the model grass Brachypodium distachyon.</title>
        <authorList>
            <consortium name="International Brachypodium Initiative"/>
        </authorList>
    </citation>
    <scope>NUCLEOTIDE SEQUENCE [LARGE SCALE GENOMIC DNA]</scope>
    <source>
        <strain evidence="5">Bd21</strain>
        <strain evidence="6">cv. Bd21</strain>
    </source>
</reference>
<feature type="domain" description="K Homology" evidence="4">
    <location>
        <begin position="385"/>
        <end position="455"/>
    </location>
</feature>
<dbReference type="OMA" id="EPENQYN"/>
<evidence type="ECO:0000313" key="5">
    <source>
        <dbReference type="EMBL" id="KQK14102.1"/>
    </source>
</evidence>
<protein>
    <recommendedName>
        <fullName evidence="4">K Homology domain-containing protein</fullName>
    </recommendedName>
</protein>
<dbReference type="PANTHER" id="PTHR10288">
    <property type="entry name" value="KH DOMAIN CONTAINING RNA BINDING PROTEIN"/>
    <property type="match status" value="1"/>
</dbReference>
<evidence type="ECO:0000259" key="4">
    <source>
        <dbReference type="SMART" id="SM00322"/>
    </source>
</evidence>
<dbReference type="KEGG" id="bdi:100821573"/>
<dbReference type="SMART" id="SM00322">
    <property type="entry name" value="KH"/>
    <property type="match status" value="3"/>
</dbReference>
<feature type="domain" description="K Homology" evidence="4">
    <location>
        <begin position="112"/>
        <end position="185"/>
    </location>
</feature>
<dbReference type="GO" id="GO:0005634">
    <property type="term" value="C:nucleus"/>
    <property type="evidence" value="ECO:0000318"/>
    <property type="project" value="GO_Central"/>
</dbReference>
<feature type="compositionally biased region" description="Pro residues" evidence="3">
    <location>
        <begin position="461"/>
        <end position="475"/>
    </location>
</feature>
<keyword evidence="2" id="KW-0694">RNA-binding</keyword>
<dbReference type="OrthoDB" id="442947at2759"/>
<gene>
    <name evidence="6" type="primary">LOC100821573</name>
    <name evidence="5" type="ORF">BRADI_1g14320v3</name>
</gene>
<dbReference type="InterPro" id="IPR004088">
    <property type="entry name" value="KH_dom_type_1"/>
</dbReference>
<evidence type="ECO:0000256" key="3">
    <source>
        <dbReference type="SAM" id="MobiDB-lite"/>
    </source>
</evidence>
<feature type="region of interest" description="Disordered" evidence="3">
    <location>
        <begin position="296"/>
        <end position="385"/>
    </location>
</feature>
<dbReference type="RefSeq" id="XP_003562255.1">
    <property type="nucleotide sequence ID" value="XM_003562207.4"/>
</dbReference>
<dbReference type="Gene3D" id="3.30.1370.10">
    <property type="entry name" value="K Homology domain, type 1"/>
    <property type="match status" value="1"/>
</dbReference>
<reference evidence="5" key="2">
    <citation type="submission" date="2017-06" db="EMBL/GenBank/DDBJ databases">
        <title>WGS assembly of Brachypodium distachyon.</title>
        <authorList>
            <consortium name="The International Brachypodium Initiative"/>
            <person name="Lucas S."/>
            <person name="Harmon-Smith M."/>
            <person name="Lail K."/>
            <person name="Tice H."/>
            <person name="Grimwood J."/>
            <person name="Bruce D."/>
            <person name="Barry K."/>
            <person name="Shu S."/>
            <person name="Lindquist E."/>
            <person name="Wang M."/>
            <person name="Pitluck S."/>
            <person name="Vogel J.P."/>
            <person name="Garvin D.F."/>
            <person name="Mockler T.C."/>
            <person name="Schmutz J."/>
            <person name="Rokhsar D."/>
            <person name="Bevan M.W."/>
        </authorList>
    </citation>
    <scope>NUCLEOTIDE SEQUENCE</scope>
    <source>
        <strain evidence="5">Bd21</strain>
    </source>
</reference>
<feature type="compositionally biased region" description="Pro residues" evidence="3">
    <location>
        <begin position="335"/>
        <end position="351"/>
    </location>
</feature>
<evidence type="ECO:0000256" key="1">
    <source>
        <dbReference type="ARBA" id="ARBA00022737"/>
    </source>
</evidence>
<dbReference type="PROSITE" id="PS50084">
    <property type="entry name" value="KH_TYPE_1"/>
    <property type="match status" value="3"/>
</dbReference>
<feature type="domain" description="K Homology" evidence="4">
    <location>
        <begin position="204"/>
        <end position="277"/>
    </location>
</feature>
<dbReference type="EnsemblPlants" id="KQK14102">
    <property type="protein sequence ID" value="KQK14102"/>
    <property type="gene ID" value="BRADI_1g14320v3"/>
</dbReference>
<dbReference type="GO" id="GO:0003729">
    <property type="term" value="F:mRNA binding"/>
    <property type="evidence" value="ECO:0000318"/>
    <property type="project" value="GO_Central"/>
</dbReference>
<dbReference type="GO" id="GO:0005737">
    <property type="term" value="C:cytoplasm"/>
    <property type="evidence" value="ECO:0000318"/>
    <property type="project" value="GO_Central"/>
</dbReference>
<name>I1GQ73_BRADI</name>
<feature type="region of interest" description="Disordered" evidence="3">
    <location>
        <begin position="458"/>
        <end position="518"/>
    </location>
</feature>
<dbReference type="InterPro" id="IPR036612">
    <property type="entry name" value="KH_dom_type_1_sf"/>
</dbReference>
<keyword evidence="7" id="KW-1185">Reference proteome</keyword>
<keyword evidence="1" id="KW-0677">Repeat</keyword>
<feature type="compositionally biased region" description="Pro residues" evidence="3">
    <location>
        <begin position="302"/>
        <end position="326"/>
    </location>
</feature>
<dbReference type="AlphaFoldDB" id="I1GQ73"/>
<sequence length="518" mass="55759">MEVPEENFVDMGEVPHNLYNEEQPNPFGDAEAQYNEEPGNAYNEELGNQYDEGSGNPYNIEQANLLSEEPENQYNEEPAGPYQEENAFNGEVKQQDNLQVEANDKRWPGWPGDSVFRILVPVHKVGAIIGRKGEFIKRMCEESKARIKILDGPPGVPERAVMISAKDEPDEQISPAMDGLLRIHKRIADGSDGEFGQTQRGTGTMGPTRLLVPASQAGSLIGKQGATIKSIQDSSKAVVRIVENVPPVALNDDRVVEIQGEPLSVQKAVELIASHLRKFLVDHSVLPLFEQQMKMHSMPREQPMPAPQQWGPPQPWGPPPNHPPGGPGYAGNPQFMPPRPQDNYYPPPDVPPMEKQPHYGISAYGREAPSGVSASGNQPPSHVASQVTHNMQIPLSYADAVIGAAGASISYIRRHSGAAVTIQESRGAPGEMNVEIIGSASQVQTAQQLIQNFMAEAAPQGRPPPASNPPAPPVDPSYGSYPPAPYGASYGSPPTGAGPAPHNGGGYGGGSYHPNYGY</sequence>